<comment type="similarity">
    <text evidence="1">Belongs to the DadA oxidoreductase family.</text>
</comment>
<gene>
    <name evidence="4" type="ORF">C6571_01130</name>
</gene>
<dbReference type="InterPro" id="IPR006076">
    <property type="entry name" value="FAD-dep_OxRdtase"/>
</dbReference>
<evidence type="ECO:0000256" key="2">
    <source>
        <dbReference type="ARBA" id="ARBA00023002"/>
    </source>
</evidence>
<dbReference type="Gene3D" id="3.50.50.60">
    <property type="entry name" value="FAD/NAD(P)-binding domain"/>
    <property type="match status" value="2"/>
</dbReference>
<name>A0A2S0MW21_9BURK</name>
<accession>A0A2S0MW21</accession>
<dbReference type="InterPro" id="IPR036188">
    <property type="entry name" value="FAD/NAD-bd_sf"/>
</dbReference>
<keyword evidence="5" id="KW-1185">Reference proteome</keyword>
<dbReference type="RefSeq" id="WP_106445071.1">
    <property type="nucleotide sequence ID" value="NZ_CP027669.1"/>
</dbReference>
<dbReference type="GO" id="GO:0005886">
    <property type="term" value="C:plasma membrane"/>
    <property type="evidence" value="ECO:0007669"/>
    <property type="project" value="TreeGrafter"/>
</dbReference>
<sequence>MKIAIVGAGVAGVTTAYELARHGHAVTVFERRASAAEETSFAPGAVRGLGPLAPWALPGSMGVPRALGSSASVQAGRASSLAELRWLWQWQGAARKALRSGEPTPAMRALAQLSQWSQHCYLDTTEALGLELEHSRGALLLLRDDRTAAPLRQAVQALRNAGAPLHELDAAAARKLEPGLAENTDFALALHLPQAEAGNCRQYSVLLRQAAQRLGAEFAFQTEITAIRSASSGTKLQVRGEAEPRRFDAAVLCSGADALSLLAPLGVRTGMVALWGYSLTAPLREGAPAPQGSVLDVARQVSLARLGQRIRVSGGAELGGTGEAQHPKALHALYEALDIWFPGSVRRGAGLQIWRGARAIRAGGLPLLGASGVPGLWLNLAHGDSGWSLASGCARLLVQQLGGRESALSPAEMAHFAPTS</sequence>
<evidence type="ECO:0000313" key="5">
    <source>
        <dbReference type="Proteomes" id="UP000239326"/>
    </source>
</evidence>
<dbReference type="AlphaFoldDB" id="A0A2S0MW21"/>
<dbReference type="KEGG" id="simp:C6571_01130"/>
<proteinExistence type="inferred from homology"/>
<dbReference type="GO" id="GO:0008718">
    <property type="term" value="F:D-amino-acid dehydrogenase activity"/>
    <property type="evidence" value="ECO:0007669"/>
    <property type="project" value="TreeGrafter"/>
</dbReference>
<dbReference type="GO" id="GO:0005737">
    <property type="term" value="C:cytoplasm"/>
    <property type="evidence" value="ECO:0007669"/>
    <property type="project" value="TreeGrafter"/>
</dbReference>
<dbReference type="PANTHER" id="PTHR13847:SF280">
    <property type="entry name" value="D-AMINO ACID DEHYDROGENASE"/>
    <property type="match status" value="1"/>
</dbReference>
<dbReference type="Gene3D" id="3.30.9.10">
    <property type="entry name" value="D-Amino Acid Oxidase, subunit A, domain 2"/>
    <property type="match status" value="1"/>
</dbReference>
<feature type="domain" description="FAD dependent oxidoreductase" evidence="3">
    <location>
        <begin position="2"/>
        <end position="399"/>
    </location>
</feature>
<dbReference type="SUPFAM" id="SSF51905">
    <property type="entry name" value="FAD/NAD(P)-binding domain"/>
    <property type="match status" value="1"/>
</dbReference>
<keyword evidence="2" id="KW-0560">Oxidoreductase</keyword>
<dbReference type="EMBL" id="CP027669">
    <property type="protein sequence ID" value="AVO40078.1"/>
    <property type="molecule type" value="Genomic_DNA"/>
</dbReference>
<evidence type="ECO:0000313" key="4">
    <source>
        <dbReference type="EMBL" id="AVO40078.1"/>
    </source>
</evidence>
<reference evidence="4 5" key="1">
    <citation type="submission" date="2018-03" db="EMBL/GenBank/DDBJ databases">
        <title>Genome sequencing of Simplicispira sp.</title>
        <authorList>
            <person name="Kim S.-J."/>
            <person name="Heo J."/>
            <person name="Kwon S.-W."/>
        </authorList>
    </citation>
    <scope>NUCLEOTIDE SEQUENCE [LARGE SCALE GENOMIC DNA]</scope>
    <source>
        <strain evidence="4 5">SC1-8</strain>
    </source>
</reference>
<dbReference type="OrthoDB" id="18526at2"/>
<dbReference type="GO" id="GO:0055130">
    <property type="term" value="P:D-alanine catabolic process"/>
    <property type="evidence" value="ECO:0007669"/>
    <property type="project" value="TreeGrafter"/>
</dbReference>
<dbReference type="Proteomes" id="UP000239326">
    <property type="component" value="Chromosome"/>
</dbReference>
<evidence type="ECO:0000259" key="3">
    <source>
        <dbReference type="Pfam" id="PF01266"/>
    </source>
</evidence>
<dbReference type="PANTHER" id="PTHR13847">
    <property type="entry name" value="SARCOSINE DEHYDROGENASE-RELATED"/>
    <property type="match status" value="1"/>
</dbReference>
<organism evidence="4 5">
    <name type="scientific">Simplicispira suum</name>
    <dbReference type="NCBI Taxonomy" id="2109915"/>
    <lineage>
        <taxon>Bacteria</taxon>
        <taxon>Pseudomonadati</taxon>
        <taxon>Pseudomonadota</taxon>
        <taxon>Betaproteobacteria</taxon>
        <taxon>Burkholderiales</taxon>
        <taxon>Comamonadaceae</taxon>
        <taxon>Simplicispira</taxon>
    </lineage>
</organism>
<protein>
    <submittedName>
        <fullName evidence="4">Amino acid dehydrogenase</fullName>
    </submittedName>
</protein>
<evidence type="ECO:0000256" key="1">
    <source>
        <dbReference type="ARBA" id="ARBA00009410"/>
    </source>
</evidence>
<dbReference type="Pfam" id="PF01266">
    <property type="entry name" value="DAO"/>
    <property type="match status" value="1"/>
</dbReference>